<reference evidence="1" key="1">
    <citation type="submission" date="2021-03" db="EMBL/GenBank/DDBJ databases">
        <authorList>
            <person name="Tagirdzhanova G."/>
        </authorList>
    </citation>
    <scope>NUCLEOTIDE SEQUENCE</scope>
</reference>
<protein>
    <submittedName>
        <fullName evidence="1">Uncharacterized protein</fullName>
    </submittedName>
</protein>
<organism evidence="1 2">
    <name type="scientific">Heterodermia speciosa</name>
    <dbReference type="NCBI Taxonomy" id="116794"/>
    <lineage>
        <taxon>Eukaryota</taxon>
        <taxon>Fungi</taxon>
        <taxon>Dikarya</taxon>
        <taxon>Ascomycota</taxon>
        <taxon>Pezizomycotina</taxon>
        <taxon>Lecanoromycetes</taxon>
        <taxon>OSLEUM clade</taxon>
        <taxon>Lecanoromycetidae</taxon>
        <taxon>Caliciales</taxon>
        <taxon>Physciaceae</taxon>
        <taxon>Heterodermia</taxon>
    </lineage>
</organism>
<name>A0A8H3EVD2_9LECA</name>
<dbReference type="EMBL" id="CAJPDS010000009">
    <property type="protein sequence ID" value="CAF9910982.1"/>
    <property type="molecule type" value="Genomic_DNA"/>
</dbReference>
<accession>A0A8H3EVD2</accession>
<gene>
    <name evidence="1" type="ORF">HETSPECPRED_010259</name>
</gene>
<comment type="caution">
    <text evidence="1">The sequence shown here is derived from an EMBL/GenBank/DDBJ whole genome shotgun (WGS) entry which is preliminary data.</text>
</comment>
<evidence type="ECO:0000313" key="1">
    <source>
        <dbReference type="EMBL" id="CAF9910982.1"/>
    </source>
</evidence>
<dbReference type="Proteomes" id="UP000664521">
    <property type="component" value="Unassembled WGS sequence"/>
</dbReference>
<dbReference type="AlphaFoldDB" id="A0A8H3EVD2"/>
<evidence type="ECO:0000313" key="2">
    <source>
        <dbReference type="Proteomes" id="UP000664521"/>
    </source>
</evidence>
<sequence length="355" mass="41151">MSTPQASFMGIPSELRIVIFEYLLPWKNIKYDCKFKPGRYSDNMLVVDREMTTKIDREGNILRSVPISAVWEPNYLALLRVNRQCNIEASSTLYTRTRTLSLAVNGSEPHDFQDWRNNPPVSLMDSNTDPEECRGPYVWFWNQGWLPQFSNLSTLELTISPRNLPGYWYAIQSSMALLLDEHLGNPPKNLIIKLFDMSRNTYDSMTHSQATPNPRNRICWTTIEATFEDYMETLQLFQHAALKAENCQIFLPYWMEAKFQATALKRAWDASSGVKVCFMPLGAWANPTEYITTLDRNTRLPKLAYQTPVHLLHQNERSWSALAWSFDKETPKENFDESRVRAGYFFLADLAEDAQ</sequence>
<keyword evidence="2" id="KW-1185">Reference proteome</keyword>
<proteinExistence type="predicted"/>